<dbReference type="InterPro" id="IPR011146">
    <property type="entry name" value="HIT-like"/>
</dbReference>
<sequence>MNSCKEQERGGIKLKWYENRIKSAIDGTNPMVIKELSGSFAVYGDVQFLPGYCVLLPKREVASLNDLDLNERQVFLTDMTLLGDAIIQACSPLRINYELLGNTDNFLHAHLFPRYEWETGEAKKMPVWLYDKSHWTNPEYHYSEKSDGELRQKIASCLENAYRLSNEPF</sequence>
<evidence type="ECO:0000313" key="3">
    <source>
        <dbReference type="EMBL" id="EGC68451.1"/>
    </source>
</evidence>
<dbReference type="InterPro" id="IPR036265">
    <property type="entry name" value="HIT-like_sf"/>
</dbReference>
<proteinExistence type="predicted"/>
<dbReference type="GO" id="GO:0003824">
    <property type="term" value="F:catalytic activity"/>
    <property type="evidence" value="ECO:0007669"/>
    <property type="project" value="InterPro"/>
</dbReference>
<evidence type="ECO:0000313" key="4">
    <source>
        <dbReference type="Proteomes" id="UP000004835"/>
    </source>
</evidence>
<comment type="caution">
    <text evidence="3">The sequence shown here is derived from an EMBL/GenBank/DDBJ whole genome shotgun (WGS) entry which is preliminary data.</text>
</comment>
<dbReference type="Proteomes" id="UP000004835">
    <property type="component" value="Unassembled WGS sequence"/>
</dbReference>
<protein>
    <submittedName>
        <fullName evidence="3">Histidine triad domain protein</fullName>
    </submittedName>
</protein>
<dbReference type="HOGENOM" id="CLU_123330_1_0_9"/>
<comment type="caution">
    <text evidence="1">Lacks conserved residue(s) required for the propagation of feature annotation.</text>
</comment>
<name>F0ENP9_ENTCA</name>
<dbReference type="SUPFAM" id="SSF54197">
    <property type="entry name" value="HIT-like"/>
    <property type="match status" value="1"/>
</dbReference>
<gene>
    <name evidence="3" type="ORF">HMPREF9087_3041</name>
</gene>
<reference evidence="3 4" key="1">
    <citation type="submission" date="2011-01" db="EMBL/GenBank/DDBJ databases">
        <authorList>
            <person name="Muzny D."/>
            <person name="Qin X."/>
            <person name="Deng J."/>
            <person name="Jiang H."/>
            <person name="Liu Y."/>
            <person name="Qu J."/>
            <person name="Song X.-Z."/>
            <person name="Zhang L."/>
            <person name="Thornton R."/>
            <person name="Coyle M."/>
            <person name="Francisco L."/>
            <person name="Jackson L."/>
            <person name="Javaid M."/>
            <person name="Korchina V."/>
            <person name="Kovar C."/>
            <person name="Mata R."/>
            <person name="Mathew T."/>
            <person name="Ngo R."/>
            <person name="Nguyen L."/>
            <person name="Nguyen N."/>
            <person name="Okwuonu G."/>
            <person name="Ongeri F."/>
            <person name="Pham C."/>
            <person name="Simmons D."/>
            <person name="Wilczek-Boney K."/>
            <person name="Hale W."/>
            <person name="Jakkamsetti A."/>
            <person name="Pham P."/>
            <person name="Ruth R."/>
            <person name="San Lucas F."/>
            <person name="Warren J."/>
            <person name="Zhang J."/>
            <person name="Zhao Z."/>
            <person name="Zhou C."/>
            <person name="Zhu D."/>
            <person name="Lee S."/>
            <person name="Bess C."/>
            <person name="Blankenburg K."/>
            <person name="Forbes L."/>
            <person name="Fu Q."/>
            <person name="Gubbala S."/>
            <person name="Hirani K."/>
            <person name="Jayaseelan J.C."/>
            <person name="Lara F."/>
            <person name="Munidasa M."/>
            <person name="Palculict T."/>
            <person name="Patil S."/>
            <person name="Pu L.-L."/>
            <person name="Saada N."/>
            <person name="Tang L."/>
            <person name="Weissenberger G."/>
            <person name="Zhu Y."/>
            <person name="Hemphill L."/>
            <person name="Shang Y."/>
            <person name="Youmans B."/>
            <person name="Ayvaz T."/>
            <person name="Ross M."/>
            <person name="Santibanez J."/>
            <person name="Aqrawi P."/>
            <person name="Gross S."/>
            <person name="Joshi V."/>
            <person name="Fowler G."/>
            <person name="Nazareth L."/>
            <person name="Reid J."/>
            <person name="Worley K."/>
            <person name="Petrosino J."/>
            <person name="Highlander S."/>
            <person name="Gibbs R."/>
        </authorList>
    </citation>
    <scope>NUCLEOTIDE SEQUENCE [LARGE SCALE GENOMIC DNA]</scope>
    <source>
        <strain evidence="3 4">ATCC 12755</strain>
    </source>
</reference>
<dbReference type="EMBL" id="AEWT01000030">
    <property type="protein sequence ID" value="EGC68451.1"/>
    <property type="molecule type" value="Genomic_DNA"/>
</dbReference>
<feature type="domain" description="HIT" evidence="2">
    <location>
        <begin position="20"/>
        <end position="124"/>
    </location>
</feature>
<dbReference type="AlphaFoldDB" id="F0ENP9"/>
<accession>F0ENP9</accession>
<organism evidence="3 4">
    <name type="scientific">Enterococcus casseliflavus ATCC 12755</name>
    <dbReference type="NCBI Taxonomy" id="888066"/>
    <lineage>
        <taxon>Bacteria</taxon>
        <taxon>Bacillati</taxon>
        <taxon>Bacillota</taxon>
        <taxon>Bacilli</taxon>
        <taxon>Lactobacillales</taxon>
        <taxon>Enterococcaceae</taxon>
        <taxon>Enterococcus</taxon>
    </lineage>
</organism>
<evidence type="ECO:0000259" key="2">
    <source>
        <dbReference type="PROSITE" id="PS51084"/>
    </source>
</evidence>
<evidence type="ECO:0000256" key="1">
    <source>
        <dbReference type="PROSITE-ProRule" id="PRU00464"/>
    </source>
</evidence>
<dbReference type="PROSITE" id="PS51084">
    <property type="entry name" value="HIT_2"/>
    <property type="match status" value="1"/>
</dbReference>
<dbReference type="Gene3D" id="3.30.428.10">
    <property type="entry name" value="HIT-like"/>
    <property type="match status" value="1"/>
</dbReference>